<dbReference type="InterPro" id="IPR002035">
    <property type="entry name" value="VWF_A"/>
</dbReference>
<gene>
    <name evidence="2" type="ORF">KUTeg_022377</name>
</gene>
<comment type="caution">
    <text evidence="2">The sequence shown here is derived from an EMBL/GenBank/DDBJ whole genome shotgun (WGS) entry which is preliminary data.</text>
</comment>
<sequence>MGDLNRREMVDEDMFDHIKFADDTLSHAKSAIKMKLSIDWNNVNWTDLRKPLYSGLAAALYIRKYSNFTIPNSIESQALLWKTIYRPQKQEYDFYHATINLKDCTQSSLLDVALLLDTSSVQSFVNLAEAKIFYQDLINLLPVNEHITRVAVITFGNTPKSVISHLMSIIDIQASTSVVYPLPELLDIFKNSGRPEAAKYAIMITGSRSGEPMKTLAASGILADEGIMLYTIGIGNQITEMDLQRITTGPVCSHIKMLPSYELLTKSLANDITGLMCNVPLVVKSGVHHFKCGIDTLVRIPRYEHDRTITINTGD</sequence>
<dbReference type="PROSITE" id="PS50234">
    <property type="entry name" value="VWFA"/>
    <property type="match status" value="1"/>
</dbReference>
<dbReference type="EMBL" id="JARBDR010000919">
    <property type="protein sequence ID" value="KAJ8300858.1"/>
    <property type="molecule type" value="Genomic_DNA"/>
</dbReference>
<evidence type="ECO:0000313" key="3">
    <source>
        <dbReference type="Proteomes" id="UP001217089"/>
    </source>
</evidence>
<evidence type="ECO:0000313" key="2">
    <source>
        <dbReference type="EMBL" id="KAJ8300858.1"/>
    </source>
</evidence>
<dbReference type="InterPro" id="IPR050525">
    <property type="entry name" value="ECM_Assembly_Org"/>
</dbReference>
<organism evidence="2 3">
    <name type="scientific">Tegillarca granosa</name>
    <name type="common">Malaysian cockle</name>
    <name type="synonym">Anadara granosa</name>
    <dbReference type="NCBI Taxonomy" id="220873"/>
    <lineage>
        <taxon>Eukaryota</taxon>
        <taxon>Metazoa</taxon>
        <taxon>Spiralia</taxon>
        <taxon>Lophotrochozoa</taxon>
        <taxon>Mollusca</taxon>
        <taxon>Bivalvia</taxon>
        <taxon>Autobranchia</taxon>
        <taxon>Pteriomorphia</taxon>
        <taxon>Arcoida</taxon>
        <taxon>Arcoidea</taxon>
        <taxon>Arcidae</taxon>
        <taxon>Tegillarca</taxon>
    </lineage>
</organism>
<dbReference type="SUPFAM" id="SSF53300">
    <property type="entry name" value="vWA-like"/>
    <property type="match status" value="1"/>
</dbReference>
<protein>
    <recommendedName>
        <fullName evidence="1">VWFA domain-containing protein</fullName>
    </recommendedName>
</protein>
<proteinExistence type="predicted"/>
<dbReference type="Pfam" id="PF00092">
    <property type="entry name" value="VWA"/>
    <property type="match status" value="1"/>
</dbReference>
<keyword evidence="3" id="KW-1185">Reference proteome</keyword>
<dbReference type="Proteomes" id="UP001217089">
    <property type="component" value="Unassembled WGS sequence"/>
</dbReference>
<dbReference type="InterPro" id="IPR036465">
    <property type="entry name" value="vWFA_dom_sf"/>
</dbReference>
<reference evidence="2 3" key="1">
    <citation type="submission" date="2022-12" db="EMBL/GenBank/DDBJ databases">
        <title>Chromosome-level genome of Tegillarca granosa.</title>
        <authorList>
            <person name="Kim J."/>
        </authorList>
    </citation>
    <scope>NUCLEOTIDE SEQUENCE [LARGE SCALE GENOMIC DNA]</scope>
    <source>
        <strain evidence="2">Teg-2019</strain>
        <tissue evidence="2">Adductor muscle</tissue>
    </source>
</reference>
<evidence type="ECO:0000259" key="1">
    <source>
        <dbReference type="PROSITE" id="PS50234"/>
    </source>
</evidence>
<dbReference type="Gene3D" id="3.40.50.410">
    <property type="entry name" value="von Willebrand factor, type A domain"/>
    <property type="match status" value="1"/>
</dbReference>
<dbReference type="SMART" id="SM00327">
    <property type="entry name" value="VWA"/>
    <property type="match status" value="1"/>
</dbReference>
<accession>A0ABQ9E622</accession>
<name>A0ABQ9E622_TEGGR</name>
<feature type="domain" description="VWFA" evidence="1">
    <location>
        <begin position="111"/>
        <end position="272"/>
    </location>
</feature>
<dbReference type="PANTHER" id="PTHR24020">
    <property type="entry name" value="COLLAGEN ALPHA"/>
    <property type="match status" value="1"/>
</dbReference>